<sequence length="335" mass="35769">MAERSDRSPPRDALVQASPSLVLLEVDGRSASGFIATDQGHLVTSLHVVAGARHIHAVMADGTRAQVDHIAAMDDRRDLAVLRLPSPPPAPPLDVSPVSLPGEGDTVYVLRAMAGPAPEIRSQEVRAVQVLGDWLTLLELTRTLPDDASGSPVLDMRGAVVGVATAALANGRALGLVIPTRYVAPLLRTSSSAPLSVLEAPRRRAGRVRQVPQHPLSLLEGATSDALESIATTLGHAINTGAPAYNRGDVDGCYRLYARTAERLIDSCEAFPGAQHALRDGLRRCEGLPDSDDRAWALRDTFDGLLDVIGRWLQVQPEPARAARPVTPPPKRYLN</sequence>
<dbReference type="InterPro" id="IPR009003">
    <property type="entry name" value="Peptidase_S1_PA"/>
</dbReference>
<dbReference type="PRINTS" id="PR00834">
    <property type="entry name" value="PROTEASES2C"/>
</dbReference>
<dbReference type="EMBL" id="CP071091">
    <property type="protein sequence ID" value="QSQ16820.1"/>
    <property type="molecule type" value="Genomic_DNA"/>
</dbReference>
<dbReference type="InterPro" id="IPR001940">
    <property type="entry name" value="Peptidase_S1C"/>
</dbReference>
<dbReference type="PANTHER" id="PTHR43019">
    <property type="entry name" value="SERINE ENDOPROTEASE DEGS"/>
    <property type="match status" value="1"/>
</dbReference>
<protein>
    <submittedName>
        <fullName evidence="1">Serine protease</fullName>
    </submittedName>
</protein>
<proteinExistence type="predicted"/>
<dbReference type="Pfam" id="PF13365">
    <property type="entry name" value="Trypsin_2"/>
    <property type="match status" value="1"/>
</dbReference>
<gene>
    <name evidence="1" type="ORF">JY572_12535</name>
</gene>
<accession>A0ABX7NDF7</accession>
<dbReference type="SUPFAM" id="SSF50494">
    <property type="entry name" value="Trypsin-like serine proteases"/>
    <property type="match status" value="1"/>
</dbReference>
<evidence type="ECO:0000313" key="2">
    <source>
        <dbReference type="Proteomes" id="UP000663090"/>
    </source>
</evidence>
<dbReference type="Gene3D" id="2.40.10.120">
    <property type="match status" value="1"/>
</dbReference>
<dbReference type="RefSeq" id="WP_206718456.1">
    <property type="nucleotide sequence ID" value="NZ_CP071091.1"/>
</dbReference>
<dbReference type="GO" id="GO:0008233">
    <property type="term" value="F:peptidase activity"/>
    <property type="evidence" value="ECO:0007669"/>
    <property type="project" value="UniProtKB-KW"/>
</dbReference>
<dbReference type="Proteomes" id="UP000663090">
    <property type="component" value="Chromosome"/>
</dbReference>
<organism evidence="1 2">
    <name type="scientific">Myxococcus landrumensis</name>
    <dbReference type="NCBI Taxonomy" id="2813577"/>
    <lineage>
        <taxon>Bacteria</taxon>
        <taxon>Pseudomonadati</taxon>
        <taxon>Myxococcota</taxon>
        <taxon>Myxococcia</taxon>
        <taxon>Myxococcales</taxon>
        <taxon>Cystobacterineae</taxon>
        <taxon>Myxococcaceae</taxon>
        <taxon>Myxococcus</taxon>
    </lineage>
</organism>
<keyword evidence="2" id="KW-1185">Reference proteome</keyword>
<name>A0ABX7NDF7_9BACT</name>
<evidence type="ECO:0000313" key="1">
    <source>
        <dbReference type="EMBL" id="QSQ16820.1"/>
    </source>
</evidence>
<reference evidence="1 2" key="1">
    <citation type="submission" date="2021-02" db="EMBL/GenBank/DDBJ databases">
        <title>De Novo genome assembly of isolated myxobacteria.</title>
        <authorList>
            <person name="Stevens D.C."/>
        </authorList>
    </citation>
    <scope>NUCLEOTIDE SEQUENCE [LARGE SCALE GENOMIC DNA]</scope>
    <source>
        <strain evidence="1 2">SCHIC003</strain>
    </source>
</reference>
<keyword evidence="1" id="KW-0378">Hydrolase</keyword>
<dbReference type="GO" id="GO:0006508">
    <property type="term" value="P:proteolysis"/>
    <property type="evidence" value="ECO:0007669"/>
    <property type="project" value="UniProtKB-KW"/>
</dbReference>
<keyword evidence="1" id="KW-0645">Protease</keyword>